<dbReference type="AlphaFoldDB" id="A0A0G4EEJ2"/>
<dbReference type="Gene3D" id="3.40.50.300">
    <property type="entry name" value="P-loop containing nucleotide triphosphate hydrolases"/>
    <property type="match status" value="1"/>
</dbReference>
<dbReference type="Proteomes" id="UP000041254">
    <property type="component" value="Unassembled WGS sequence"/>
</dbReference>
<dbReference type="OrthoDB" id="425788at2759"/>
<evidence type="ECO:0000256" key="1">
    <source>
        <dbReference type="RuleBase" id="RU363044"/>
    </source>
</evidence>
<dbReference type="Pfam" id="PF05970">
    <property type="entry name" value="PIF1"/>
    <property type="match status" value="1"/>
</dbReference>
<dbReference type="GO" id="GO:0016887">
    <property type="term" value="F:ATP hydrolysis activity"/>
    <property type="evidence" value="ECO:0007669"/>
    <property type="project" value="RHEA"/>
</dbReference>
<proteinExistence type="inferred from homology"/>
<comment type="cofactor">
    <cofactor evidence="1">
        <name>Mg(2+)</name>
        <dbReference type="ChEBI" id="CHEBI:18420"/>
    </cofactor>
</comment>
<dbReference type="PhylomeDB" id="A0A0G4EEJ2"/>
<comment type="similarity">
    <text evidence="1">Belongs to the helicase family.</text>
</comment>
<dbReference type="GO" id="GO:0005524">
    <property type="term" value="F:ATP binding"/>
    <property type="evidence" value="ECO:0007669"/>
    <property type="project" value="UniProtKB-KW"/>
</dbReference>
<dbReference type="GO" id="GO:0006281">
    <property type="term" value="P:DNA repair"/>
    <property type="evidence" value="ECO:0007669"/>
    <property type="project" value="UniProtKB-KW"/>
</dbReference>
<dbReference type="EMBL" id="CDMY01000200">
    <property type="protein sequence ID" value="CEL93982.1"/>
    <property type="molecule type" value="Genomic_DNA"/>
</dbReference>
<comment type="catalytic activity">
    <reaction evidence="1">
        <text>ATP + H2O = ADP + phosphate + H(+)</text>
        <dbReference type="Rhea" id="RHEA:13065"/>
        <dbReference type="ChEBI" id="CHEBI:15377"/>
        <dbReference type="ChEBI" id="CHEBI:15378"/>
        <dbReference type="ChEBI" id="CHEBI:30616"/>
        <dbReference type="ChEBI" id="CHEBI:43474"/>
        <dbReference type="ChEBI" id="CHEBI:456216"/>
        <dbReference type="EC" id="5.6.2.3"/>
    </reaction>
</comment>
<reference evidence="4 5" key="1">
    <citation type="submission" date="2014-11" db="EMBL/GenBank/DDBJ databases">
        <authorList>
            <person name="Zhu J."/>
            <person name="Qi W."/>
            <person name="Song R."/>
        </authorList>
    </citation>
    <scope>NUCLEOTIDE SEQUENCE [LARGE SCALE GENOMIC DNA]</scope>
</reference>
<dbReference type="STRING" id="1169540.A0A0G4EEJ2"/>
<sequence>MDLTKLTYQQFFQRFAMKRGTQTVPAKLEKFQTLTGHTFYQREGWQRHCTRLGSSYPSQGERYYLRLLLKSSVARHTFESIRTINDVTYDTYGEAAKAAGLLEGHTYVENVMREAVEEQAVFPYQLRFLFMILILNHECSAKSIFNQYLPFMVDDYEEVDDPEAARERLLREISEDLQENGKSNTDCGLPEPENLTAEEQSERRAYGSRTAIKRYYEELYNMVKNVREQSDLFDDIMQHIYPRGGGDPVPFAGLIKAPGGAGKTTLLRCVLSAVRSRGDIALATATTALAALNYIGGHTAHGLHKIPVVDNITREEVRCTMSVNSPKADLLRKAKVIVWDEISMAHRKCIEAVDLMLQDVMKSKLPFGGKVFIFAGDFRQLPPVLPRSEESNETTTLKASLRGSDLYGQLNRRELKRVQRSANDAAYTDMCLKVRSLPREGECPVQ</sequence>
<keyword evidence="1" id="KW-0378">Hydrolase</keyword>
<keyword evidence="1" id="KW-0547">Nucleotide-binding</keyword>
<dbReference type="SUPFAM" id="SSF52540">
    <property type="entry name" value="P-loop containing nucleoside triphosphate hydrolases"/>
    <property type="match status" value="1"/>
</dbReference>
<gene>
    <name evidence="4" type="ORF">Vbra_20327</name>
</gene>
<dbReference type="VEuPathDB" id="CryptoDB:Vbra_20327"/>
<dbReference type="InterPro" id="IPR027417">
    <property type="entry name" value="P-loop_NTPase"/>
</dbReference>
<dbReference type="PANTHER" id="PTHR10492:SF57">
    <property type="entry name" value="ATP-DEPENDENT DNA HELICASE"/>
    <property type="match status" value="1"/>
</dbReference>
<keyword evidence="5" id="KW-1185">Reference proteome</keyword>
<dbReference type="PANTHER" id="PTHR10492">
    <property type="match status" value="1"/>
</dbReference>
<feature type="domain" description="DNA helicase Pif1-like DEAD-box helicase" evidence="3">
    <location>
        <begin position="228"/>
        <end position="424"/>
    </location>
</feature>
<evidence type="ECO:0000313" key="4">
    <source>
        <dbReference type="EMBL" id="CEL93982.1"/>
    </source>
</evidence>
<evidence type="ECO:0000313" key="5">
    <source>
        <dbReference type="Proteomes" id="UP000041254"/>
    </source>
</evidence>
<dbReference type="EC" id="5.6.2.3" evidence="1"/>
<dbReference type="InParanoid" id="A0A0G4EEJ2"/>
<evidence type="ECO:0000259" key="3">
    <source>
        <dbReference type="Pfam" id="PF05970"/>
    </source>
</evidence>
<dbReference type="InterPro" id="IPR010285">
    <property type="entry name" value="DNA_helicase_pif1-like_DEAD"/>
</dbReference>
<accession>A0A0G4EEJ2</accession>
<organism evidence="4 5">
    <name type="scientific">Vitrella brassicaformis (strain CCMP3155)</name>
    <dbReference type="NCBI Taxonomy" id="1169540"/>
    <lineage>
        <taxon>Eukaryota</taxon>
        <taxon>Sar</taxon>
        <taxon>Alveolata</taxon>
        <taxon>Colpodellida</taxon>
        <taxon>Vitrellaceae</taxon>
        <taxon>Vitrella</taxon>
    </lineage>
</organism>
<dbReference type="GO" id="GO:0000723">
    <property type="term" value="P:telomere maintenance"/>
    <property type="evidence" value="ECO:0007669"/>
    <property type="project" value="InterPro"/>
</dbReference>
<keyword evidence="1" id="KW-0233">DNA recombination</keyword>
<dbReference type="GO" id="GO:0043139">
    <property type="term" value="F:5'-3' DNA helicase activity"/>
    <property type="evidence" value="ECO:0007669"/>
    <property type="project" value="UniProtKB-EC"/>
</dbReference>
<evidence type="ECO:0000256" key="2">
    <source>
        <dbReference type="SAM" id="MobiDB-lite"/>
    </source>
</evidence>
<protein>
    <recommendedName>
        <fullName evidence="1">ATP-dependent DNA helicase</fullName>
        <ecNumber evidence="1">5.6.2.3</ecNumber>
    </recommendedName>
</protein>
<keyword evidence="1" id="KW-0234">DNA repair</keyword>
<keyword evidence="1" id="KW-0067">ATP-binding</keyword>
<name>A0A0G4EEJ2_VITBC</name>
<feature type="region of interest" description="Disordered" evidence="2">
    <location>
        <begin position="176"/>
        <end position="203"/>
    </location>
</feature>
<keyword evidence="1" id="KW-0347">Helicase</keyword>
<keyword evidence="1" id="KW-0227">DNA damage</keyword>
<dbReference type="GO" id="GO:0006310">
    <property type="term" value="P:DNA recombination"/>
    <property type="evidence" value="ECO:0007669"/>
    <property type="project" value="UniProtKB-KW"/>
</dbReference>